<comment type="caution">
    <text evidence="4">The sequence shown here is derived from an EMBL/GenBank/DDBJ whole genome shotgun (WGS) entry which is preliminary data.</text>
</comment>
<dbReference type="Gene3D" id="3.30.750.24">
    <property type="entry name" value="STAS domain"/>
    <property type="match status" value="1"/>
</dbReference>
<evidence type="ECO:0000256" key="2">
    <source>
        <dbReference type="RuleBase" id="RU003749"/>
    </source>
</evidence>
<dbReference type="NCBIfam" id="TIGR00377">
    <property type="entry name" value="ant_ant_sig"/>
    <property type="match status" value="1"/>
</dbReference>
<dbReference type="RefSeq" id="WP_226574676.1">
    <property type="nucleotide sequence ID" value="NZ_BLAY01000005.1"/>
</dbReference>
<evidence type="ECO:0000259" key="3">
    <source>
        <dbReference type="PROSITE" id="PS50801"/>
    </source>
</evidence>
<dbReference type="PANTHER" id="PTHR33495">
    <property type="entry name" value="ANTI-SIGMA FACTOR ANTAGONIST TM_1081-RELATED-RELATED"/>
    <property type="match status" value="1"/>
</dbReference>
<dbReference type="InterPro" id="IPR002645">
    <property type="entry name" value="STAS_dom"/>
</dbReference>
<sequence>MNLTTELKIIDQVATITLTGEIVTNTAAIFQETIEQTAKQAIRKLILDMGNLSYMSSAGLRVLVFAKQKMGSQVDIDITGASETIVSTLKTVGFHHSVNIV</sequence>
<protein>
    <recommendedName>
        <fullName evidence="2">Anti-sigma factor antagonist</fullName>
    </recommendedName>
</protein>
<evidence type="ECO:0000313" key="5">
    <source>
        <dbReference type="Proteomes" id="UP001050975"/>
    </source>
</evidence>
<organism evidence="4 5">
    <name type="scientific">Microseira wollei NIES-4236</name>
    <dbReference type="NCBI Taxonomy" id="2530354"/>
    <lineage>
        <taxon>Bacteria</taxon>
        <taxon>Bacillati</taxon>
        <taxon>Cyanobacteriota</taxon>
        <taxon>Cyanophyceae</taxon>
        <taxon>Oscillatoriophycideae</taxon>
        <taxon>Aerosakkonematales</taxon>
        <taxon>Aerosakkonemataceae</taxon>
        <taxon>Microseira</taxon>
    </lineage>
</organism>
<accession>A0AAV3X950</accession>
<reference evidence="4" key="1">
    <citation type="submission" date="2019-10" db="EMBL/GenBank/DDBJ databases">
        <title>Draft genome sequece of Microseira wollei NIES-4236.</title>
        <authorList>
            <person name="Yamaguchi H."/>
            <person name="Suzuki S."/>
            <person name="Kawachi M."/>
        </authorList>
    </citation>
    <scope>NUCLEOTIDE SEQUENCE</scope>
    <source>
        <strain evidence="4">NIES-4236</strain>
    </source>
</reference>
<dbReference type="InterPro" id="IPR036513">
    <property type="entry name" value="STAS_dom_sf"/>
</dbReference>
<dbReference type="Pfam" id="PF01740">
    <property type="entry name" value="STAS"/>
    <property type="match status" value="1"/>
</dbReference>
<dbReference type="EMBL" id="BLAY01000005">
    <property type="protein sequence ID" value="GET35877.1"/>
    <property type="molecule type" value="Genomic_DNA"/>
</dbReference>
<comment type="similarity">
    <text evidence="1 2">Belongs to the anti-sigma-factor antagonist family.</text>
</comment>
<dbReference type="GO" id="GO:0043856">
    <property type="term" value="F:anti-sigma factor antagonist activity"/>
    <property type="evidence" value="ECO:0007669"/>
    <property type="project" value="InterPro"/>
</dbReference>
<name>A0AAV3X950_9CYAN</name>
<evidence type="ECO:0000256" key="1">
    <source>
        <dbReference type="ARBA" id="ARBA00009013"/>
    </source>
</evidence>
<proteinExistence type="inferred from homology"/>
<dbReference type="CDD" id="cd07043">
    <property type="entry name" value="STAS_anti-anti-sigma_factors"/>
    <property type="match status" value="1"/>
</dbReference>
<dbReference type="PANTHER" id="PTHR33495:SF14">
    <property type="entry name" value="ANTI-SIGMA FACTOR ANTAGONIST"/>
    <property type="match status" value="1"/>
</dbReference>
<dbReference type="InterPro" id="IPR003658">
    <property type="entry name" value="Anti-sigma_ant"/>
</dbReference>
<evidence type="ECO:0000313" key="4">
    <source>
        <dbReference type="EMBL" id="GET35877.1"/>
    </source>
</evidence>
<gene>
    <name evidence="4" type="ORF">MiSe_06250</name>
</gene>
<dbReference type="PROSITE" id="PS50801">
    <property type="entry name" value="STAS"/>
    <property type="match status" value="1"/>
</dbReference>
<dbReference type="SUPFAM" id="SSF52091">
    <property type="entry name" value="SpoIIaa-like"/>
    <property type="match status" value="1"/>
</dbReference>
<dbReference type="AlphaFoldDB" id="A0AAV3X950"/>
<keyword evidence="5" id="KW-1185">Reference proteome</keyword>
<feature type="domain" description="STAS" evidence="3">
    <location>
        <begin position="3"/>
        <end position="101"/>
    </location>
</feature>
<dbReference type="Proteomes" id="UP001050975">
    <property type="component" value="Unassembled WGS sequence"/>
</dbReference>